<reference evidence="1 2" key="1">
    <citation type="submission" date="2019-05" db="EMBL/GenBank/DDBJ databases">
        <title>Another draft genome of Portunus trituberculatus and its Hox gene families provides insights of decapod evolution.</title>
        <authorList>
            <person name="Jeong J.-H."/>
            <person name="Song I."/>
            <person name="Kim S."/>
            <person name="Choi T."/>
            <person name="Kim D."/>
            <person name="Ryu S."/>
            <person name="Kim W."/>
        </authorList>
    </citation>
    <scope>NUCLEOTIDE SEQUENCE [LARGE SCALE GENOMIC DNA]</scope>
    <source>
        <tissue evidence="1">Muscle</tissue>
    </source>
</reference>
<keyword evidence="2" id="KW-1185">Reference proteome</keyword>
<name>A0A5B7HVV5_PORTR</name>
<accession>A0A5B7HVV5</accession>
<dbReference type="AlphaFoldDB" id="A0A5B7HVV5"/>
<protein>
    <submittedName>
        <fullName evidence="1">Uncharacterized protein</fullName>
    </submittedName>
</protein>
<evidence type="ECO:0000313" key="2">
    <source>
        <dbReference type="Proteomes" id="UP000324222"/>
    </source>
</evidence>
<dbReference type="Proteomes" id="UP000324222">
    <property type="component" value="Unassembled WGS sequence"/>
</dbReference>
<dbReference type="EMBL" id="VSRR010041356">
    <property type="protein sequence ID" value="MPC75542.1"/>
    <property type="molecule type" value="Genomic_DNA"/>
</dbReference>
<evidence type="ECO:0000313" key="1">
    <source>
        <dbReference type="EMBL" id="MPC75542.1"/>
    </source>
</evidence>
<comment type="caution">
    <text evidence="1">The sequence shown here is derived from an EMBL/GenBank/DDBJ whole genome shotgun (WGS) entry which is preliminary data.</text>
</comment>
<proteinExistence type="predicted"/>
<sequence>MEAQVTVIINTPSNPVVVVCQLNMRCSDVSRNNRHDRHSKHSRHGKYTHNIRAQQTRMLQRLI</sequence>
<gene>
    <name evidence="1" type="ORF">E2C01_069932</name>
</gene>
<organism evidence="1 2">
    <name type="scientific">Portunus trituberculatus</name>
    <name type="common">Swimming crab</name>
    <name type="synonym">Neptunus trituberculatus</name>
    <dbReference type="NCBI Taxonomy" id="210409"/>
    <lineage>
        <taxon>Eukaryota</taxon>
        <taxon>Metazoa</taxon>
        <taxon>Ecdysozoa</taxon>
        <taxon>Arthropoda</taxon>
        <taxon>Crustacea</taxon>
        <taxon>Multicrustacea</taxon>
        <taxon>Malacostraca</taxon>
        <taxon>Eumalacostraca</taxon>
        <taxon>Eucarida</taxon>
        <taxon>Decapoda</taxon>
        <taxon>Pleocyemata</taxon>
        <taxon>Brachyura</taxon>
        <taxon>Eubrachyura</taxon>
        <taxon>Portunoidea</taxon>
        <taxon>Portunidae</taxon>
        <taxon>Portuninae</taxon>
        <taxon>Portunus</taxon>
    </lineage>
</organism>